<reference evidence="1" key="2">
    <citation type="journal article" date="2015" name="Data Brief">
        <title>Shoot transcriptome of the giant reed, Arundo donax.</title>
        <authorList>
            <person name="Barrero R.A."/>
            <person name="Guerrero F.D."/>
            <person name="Moolhuijzen P."/>
            <person name="Goolsby J.A."/>
            <person name="Tidwell J."/>
            <person name="Bellgard S.E."/>
            <person name="Bellgard M.I."/>
        </authorList>
    </citation>
    <scope>NUCLEOTIDE SEQUENCE</scope>
    <source>
        <tissue evidence="1">Shoot tissue taken approximately 20 cm above the soil surface</tissue>
    </source>
</reference>
<sequence length="31" mass="3699">MPAWDYKVQTLKLLNWKLAKYLATQPYSTRA</sequence>
<name>A0A0A9E881_ARUDO</name>
<organism evidence="1">
    <name type="scientific">Arundo donax</name>
    <name type="common">Giant reed</name>
    <name type="synonym">Donax arundinaceus</name>
    <dbReference type="NCBI Taxonomy" id="35708"/>
    <lineage>
        <taxon>Eukaryota</taxon>
        <taxon>Viridiplantae</taxon>
        <taxon>Streptophyta</taxon>
        <taxon>Embryophyta</taxon>
        <taxon>Tracheophyta</taxon>
        <taxon>Spermatophyta</taxon>
        <taxon>Magnoliopsida</taxon>
        <taxon>Liliopsida</taxon>
        <taxon>Poales</taxon>
        <taxon>Poaceae</taxon>
        <taxon>PACMAD clade</taxon>
        <taxon>Arundinoideae</taxon>
        <taxon>Arundineae</taxon>
        <taxon>Arundo</taxon>
    </lineage>
</organism>
<proteinExistence type="predicted"/>
<dbReference type="AlphaFoldDB" id="A0A0A9E881"/>
<evidence type="ECO:0000313" key="1">
    <source>
        <dbReference type="EMBL" id="JAD92167.1"/>
    </source>
</evidence>
<protein>
    <submittedName>
        <fullName evidence="1">Uncharacterized protein</fullName>
    </submittedName>
</protein>
<reference evidence="1" key="1">
    <citation type="submission" date="2014-09" db="EMBL/GenBank/DDBJ databases">
        <authorList>
            <person name="Magalhaes I.L.F."/>
            <person name="Oliveira U."/>
            <person name="Santos F.R."/>
            <person name="Vidigal T.H.D.A."/>
            <person name="Brescovit A.D."/>
            <person name="Santos A.J."/>
        </authorList>
    </citation>
    <scope>NUCLEOTIDE SEQUENCE</scope>
    <source>
        <tissue evidence="1">Shoot tissue taken approximately 20 cm above the soil surface</tissue>
    </source>
</reference>
<accession>A0A0A9E881</accession>
<dbReference type="EMBL" id="GBRH01205728">
    <property type="protein sequence ID" value="JAD92167.1"/>
    <property type="molecule type" value="Transcribed_RNA"/>
</dbReference>